<reference evidence="1 2" key="1">
    <citation type="submission" date="2020-02" db="EMBL/GenBank/DDBJ databases">
        <title>Draft genome sequence of Haematococcus lacustris strain NIES-144.</title>
        <authorList>
            <person name="Morimoto D."/>
            <person name="Nakagawa S."/>
            <person name="Yoshida T."/>
            <person name="Sawayama S."/>
        </authorList>
    </citation>
    <scope>NUCLEOTIDE SEQUENCE [LARGE SCALE GENOMIC DNA]</scope>
    <source>
        <strain evidence="1 2">NIES-144</strain>
    </source>
</reference>
<dbReference type="AlphaFoldDB" id="A0A6A0AF19"/>
<sequence length="269" mass="28808">KTSSPQAFNLQQASGTVSTLLRLAWQGCALHHYTAIEDIDSIEGFLHTTACLLPLLAPTKQPGQDEDWATALSPLGTEPEAVQALRCLMMDQVMSCAVQLALSVQQPGNHNGFSGTAQQGQPQSLGAETVLQASAPTTDYQVQQHLEAAARAAELEEGGRERGSAAQLAAWPPGLRDQVQAQLLCSQAWPAGWVSVVDALALLALLALPSAPCLSLSLKTTLVMLVYGVMREPHSLQELDQVLDRQARSGLQALHVKSRAPYYDVLMPL</sequence>
<gene>
    <name evidence="1" type="ORF">HaLaN_30549</name>
</gene>
<dbReference type="Proteomes" id="UP000485058">
    <property type="component" value="Unassembled WGS sequence"/>
</dbReference>
<accession>A0A6A0AF19</accession>
<proteinExistence type="predicted"/>
<dbReference type="EMBL" id="BLLF01005669">
    <property type="protein sequence ID" value="GFH31489.1"/>
    <property type="molecule type" value="Genomic_DNA"/>
</dbReference>
<organism evidence="1 2">
    <name type="scientific">Haematococcus lacustris</name>
    <name type="common">Green alga</name>
    <name type="synonym">Haematococcus pluvialis</name>
    <dbReference type="NCBI Taxonomy" id="44745"/>
    <lineage>
        <taxon>Eukaryota</taxon>
        <taxon>Viridiplantae</taxon>
        <taxon>Chlorophyta</taxon>
        <taxon>core chlorophytes</taxon>
        <taxon>Chlorophyceae</taxon>
        <taxon>CS clade</taxon>
        <taxon>Chlamydomonadales</taxon>
        <taxon>Haematococcaceae</taxon>
        <taxon>Haematococcus</taxon>
    </lineage>
</organism>
<feature type="non-terminal residue" evidence="1">
    <location>
        <position position="269"/>
    </location>
</feature>
<evidence type="ECO:0000313" key="1">
    <source>
        <dbReference type="EMBL" id="GFH31489.1"/>
    </source>
</evidence>
<feature type="non-terminal residue" evidence="1">
    <location>
        <position position="1"/>
    </location>
</feature>
<comment type="caution">
    <text evidence="1">The sequence shown here is derived from an EMBL/GenBank/DDBJ whole genome shotgun (WGS) entry which is preliminary data.</text>
</comment>
<name>A0A6A0AF19_HAELA</name>
<keyword evidence="2" id="KW-1185">Reference proteome</keyword>
<evidence type="ECO:0000313" key="2">
    <source>
        <dbReference type="Proteomes" id="UP000485058"/>
    </source>
</evidence>
<protein>
    <submittedName>
        <fullName evidence="1">Uncharacterized protein</fullName>
    </submittedName>
</protein>